<feature type="binding site" evidence="5">
    <location>
        <position position="155"/>
    </location>
    <ligand>
        <name>glyoxylate</name>
        <dbReference type="ChEBI" id="CHEBI:36655"/>
    </ligand>
</feature>
<dbReference type="PANTHER" id="PTHR10578">
    <property type="entry name" value="S -2-HYDROXY-ACID OXIDASE-RELATED"/>
    <property type="match status" value="1"/>
</dbReference>
<keyword evidence="5" id="KW-0288">FMN</keyword>
<dbReference type="GO" id="GO:0016491">
    <property type="term" value="F:oxidoreductase activity"/>
    <property type="evidence" value="ECO:0007669"/>
    <property type="project" value="UniProtKB-KW"/>
</dbReference>
<name>A0A9P6VE57_9HELO</name>
<protein>
    <submittedName>
        <fullName evidence="7">Hydroxyacid oxidase</fullName>
    </submittedName>
</protein>
<feature type="binding site" evidence="5">
    <location>
        <position position="314"/>
    </location>
    <ligand>
        <name>glyoxylate</name>
        <dbReference type="ChEBI" id="CHEBI:36655"/>
    </ligand>
</feature>
<gene>
    <name evidence="7" type="ORF">D0Z07_8294</name>
</gene>
<feature type="binding site" evidence="5">
    <location>
        <position position="312"/>
    </location>
    <ligand>
        <name>FMN</name>
        <dbReference type="ChEBI" id="CHEBI:58210"/>
    </ligand>
</feature>
<feature type="binding site" evidence="5">
    <location>
        <position position="41"/>
    </location>
    <ligand>
        <name>glyoxylate</name>
        <dbReference type="ChEBI" id="CHEBI:36655"/>
    </ligand>
</feature>
<feature type="domain" description="FMN hydroxy acid dehydrogenase" evidence="6">
    <location>
        <begin position="15"/>
        <end position="419"/>
    </location>
</feature>
<dbReference type="OrthoDB" id="1925334at2759"/>
<feature type="binding site" evidence="5">
    <location>
        <position position="290"/>
    </location>
    <ligand>
        <name>FMN</name>
        <dbReference type="ChEBI" id="CHEBI:58210"/>
    </ligand>
</feature>
<dbReference type="AlphaFoldDB" id="A0A9P6VE57"/>
<dbReference type="PROSITE" id="PS00557">
    <property type="entry name" value="FMN_HYDROXY_ACID_DH_1"/>
    <property type="match status" value="1"/>
</dbReference>
<dbReference type="InterPro" id="IPR013785">
    <property type="entry name" value="Aldolase_TIM"/>
</dbReference>
<evidence type="ECO:0000259" key="6">
    <source>
        <dbReference type="PROSITE" id="PS51349"/>
    </source>
</evidence>
<dbReference type="EMBL" id="VNKQ01000016">
    <property type="protein sequence ID" value="KAG0646218.1"/>
    <property type="molecule type" value="Genomic_DNA"/>
</dbReference>
<dbReference type="InterPro" id="IPR037396">
    <property type="entry name" value="FMN_HAD"/>
</dbReference>
<keyword evidence="2" id="KW-0560">Oxidoreductase</keyword>
<feature type="active site" description="Proton acceptor" evidence="4">
    <location>
        <position position="314"/>
    </location>
</feature>
<sequence length="426" mass="46332">MGKNDDVKDKLDNTSSKDDPISLSEVEKLAHDRLPKAVYDYYACGADDQDALKRNIDAYSRIYILPRVLRDVSTVDTTTKIFDWTTSIPIAFAPSAMQKLAGGDGELDVGRTAAKLGLNMTLSSQSTTSLEDVMDAAKREAAIGDCSPKFWFQIYLTPDMDHNIALITRAEGIINPSEIKSRIMLIELPIIAAGYEALAITVDTPVLGNRLNERKTPLVLPKHLRLPNVEDISKPKSNKPTVNRLLMDARTAKQAEEILDRARNTTHSSALTWDVVATLRKSTTMKIILKGIMTPEDARLAVKHGVDAIVVSNHGGRQLDCVPSTLEALPDIAAAVEHRIPVIFDGGIRKGADVFKAIALGADLVLIGRPVVWGLGYKGQEGLETVVNILERELSRTMALAGVTKVADIKAGSLGIARSSFGFSRL</sequence>
<proteinExistence type="inferred from homology"/>
<feature type="binding site" evidence="5">
    <location>
        <position position="201"/>
    </location>
    <ligand>
        <name>FMN</name>
        <dbReference type="ChEBI" id="CHEBI:58210"/>
    </ligand>
</feature>
<evidence type="ECO:0000313" key="7">
    <source>
        <dbReference type="EMBL" id="KAG0646218.1"/>
    </source>
</evidence>
<keyword evidence="8" id="KW-1185">Reference proteome</keyword>
<comment type="caution">
    <text evidence="7">The sequence shown here is derived from an EMBL/GenBank/DDBJ whole genome shotgun (WGS) entry which is preliminary data.</text>
</comment>
<evidence type="ECO:0000256" key="5">
    <source>
        <dbReference type="PIRSR" id="PIRSR000138-2"/>
    </source>
</evidence>
<comment type="cofactor">
    <cofactor evidence="1">
        <name>FMN</name>
        <dbReference type="ChEBI" id="CHEBI:58210"/>
    </cofactor>
</comment>
<evidence type="ECO:0000256" key="2">
    <source>
        <dbReference type="ARBA" id="ARBA00023002"/>
    </source>
</evidence>
<comment type="similarity">
    <text evidence="3">Belongs to the FMN-dependent alpha-hydroxy acid dehydrogenase family.</text>
</comment>
<reference evidence="7" key="1">
    <citation type="submission" date="2019-07" db="EMBL/GenBank/DDBJ databases">
        <title>Hyphodiscus hymeniophilus genome sequencing and assembly.</title>
        <authorList>
            <person name="Kramer G."/>
            <person name="Nodwell J."/>
        </authorList>
    </citation>
    <scope>NUCLEOTIDE SEQUENCE</scope>
    <source>
        <strain evidence="7">ATCC 34498</strain>
    </source>
</reference>
<dbReference type="PANTHER" id="PTHR10578:SF149">
    <property type="entry name" value="2-HYDROXYACID OXIDASE 2"/>
    <property type="match status" value="1"/>
</dbReference>
<dbReference type="GO" id="GO:0010181">
    <property type="term" value="F:FMN binding"/>
    <property type="evidence" value="ECO:0007669"/>
    <property type="project" value="InterPro"/>
</dbReference>
<feature type="binding site" evidence="5">
    <location>
        <position position="317"/>
    </location>
    <ligand>
        <name>glyoxylate</name>
        <dbReference type="ChEBI" id="CHEBI:36655"/>
    </ligand>
</feature>
<dbReference type="InterPro" id="IPR008259">
    <property type="entry name" value="FMN_hydac_DH_AS"/>
</dbReference>
<feature type="binding site" evidence="5">
    <location>
        <begin position="345"/>
        <end position="349"/>
    </location>
    <ligand>
        <name>FMN</name>
        <dbReference type="ChEBI" id="CHEBI:58210"/>
    </ligand>
</feature>
<feature type="binding site" evidence="5">
    <location>
        <position position="123"/>
    </location>
    <ligand>
        <name>FMN</name>
        <dbReference type="ChEBI" id="CHEBI:58210"/>
    </ligand>
</feature>
<dbReference type="PROSITE" id="PS51349">
    <property type="entry name" value="FMN_HYDROXY_ACID_DH_2"/>
    <property type="match status" value="1"/>
</dbReference>
<dbReference type="Proteomes" id="UP000785200">
    <property type="component" value="Unassembled WGS sequence"/>
</dbReference>
<dbReference type="SUPFAM" id="SSF51395">
    <property type="entry name" value="FMN-linked oxidoreductases"/>
    <property type="match status" value="1"/>
</dbReference>
<feature type="binding site" evidence="5">
    <location>
        <begin position="368"/>
        <end position="369"/>
    </location>
    <ligand>
        <name>FMN</name>
        <dbReference type="ChEBI" id="CHEBI:58210"/>
    </ligand>
</feature>
<feature type="binding site" evidence="5">
    <location>
        <position position="153"/>
    </location>
    <ligand>
        <name>FMN</name>
        <dbReference type="ChEBI" id="CHEBI:58210"/>
    </ligand>
</feature>
<dbReference type="InterPro" id="IPR012133">
    <property type="entry name" value="Alpha-hydoxy_acid_DH_FMN"/>
</dbReference>
<keyword evidence="5" id="KW-0285">Flavoprotein</keyword>
<dbReference type="CDD" id="cd02809">
    <property type="entry name" value="alpha_hydroxyacid_oxid_FMN"/>
    <property type="match status" value="1"/>
</dbReference>
<evidence type="ECO:0000256" key="1">
    <source>
        <dbReference type="ARBA" id="ARBA00001917"/>
    </source>
</evidence>
<dbReference type="Pfam" id="PF01070">
    <property type="entry name" value="FMN_dh"/>
    <property type="match status" value="2"/>
</dbReference>
<evidence type="ECO:0000256" key="4">
    <source>
        <dbReference type="PIRSR" id="PIRSR000138-1"/>
    </source>
</evidence>
<dbReference type="PIRSF" id="PIRSF000138">
    <property type="entry name" value="Al-hdrx_acd_dh"/>
    <property type="match status" value="1"/>
</dbReference>
<dbReference type="InterPro" id="IPR000262">
    <property type="entry name" value="FMN-dep_DH"/>
</dbReference>
<dbReference type="Gene3D" id="3.20.20.70">
    <property type="entry name" value="Aldolase class I"/>
    <property type="match status" value="1"/>
</dbReference>
<feature type="binding site" evidence="5">
    <location>
        <begin position="94"/>
        <end position="96"/>
    </location>
    <ligand>
        <name>FMN</name>
        <dbReference type="ChEBI" id="CHEBI:58210"/>
    </ligand>
</feature>
<organism evidence="7 8">
    <name type="scientific">Hyphodiscus hymeniophilus</name>
    <dbReference type="NCBI Taxonomy" id="353542"/>
    <lineage>
        <taxon>Eukaryota</taxon>
        <taxon>Fungi</taxon>
        <taxon>Dikarya</taxon>
        <taxon>Ascomycota</taxon>
        <taxon>Pezizomycotina</taxon>
        <taxon>Leotiomycetes</taxon>
        <taxon>Helotiales</taxon>
        <taxon>Hyphodiscaceae</taxon>
        <taxon>Hyphodiscus</taxon>
    </lineage>
</organism>
<evidence type="ECO:0000256" key="3">
    <source>
        <dbReference type="ARBA" id="ARBA00024042"/>
    </source>
</evidence>
<evidence type="ECO:0000313" key="8">
    <source>
        <dbReference type="Proteomes" id="UP000785200"/>
    </source>
</evidence>
<accession>A0A9P6VE57</accession>
<feature type="binding site" evidence="5">
    <location>
        <position position="210"/>
    </location>
    <ligand>
        <name>glyoxylate</name>
        <dbReference type="ChEBI" id="CHEBI:36655"/>
    </ligand>
</feature>